<evidence type="ECO:0000256" key="1">
    <source>
        <dbReference type="SAM" id="MobiDB-lite"/>
    </source>
</evidence>
<gene>
    <name evidence="2" type="ORF">XAT740_LOCUS16181</name>
</gene>
<dbReference type="AlphaFoldDB" id="A0A814L2E2"/>
<feature type="non-terminal residue" evidence="2">
    <location>
        <position position="1"/>
    </location>
</feature>
<reference evidence="2" key="1">
    <citation type="submission" date="2021-02" db="EMBL/GenBank/DDBJ databases">
        <authorList>
            <person name="Nowell W R."/>
        </authorList>
    </citation>
    <scope>NUCLEOTIDE SEQUENCE</scope>
</reference>
<proteinExistence type="predicted"/>
<evidence type="ECO:0000313" key="2">
    <source>
        <dbReference type="EMBL" id="CAF1059020.1"/>
    </source>
</evidence>
<evidence type="ECO:0000313" key="3">
    <source>
        <dbReference type="Proteomes" id="UP000663828"/>
    </source>
</evidence>
<accession>A0A814L2E2</accession>
<dbReference type="EMBL" id="CAJNOR010001025">
    <property type="protein sequence ID" value="CAF1059020.1"/>
    <property type="molecule type" value="Genomic_DNA"/>
</dbReference>
<protein>
    <submittedName>
        <fullName evidence="2">Uncharacterized protein</fullName>
    </submittedName>
</protein>
<feature type="compositionally biased region" description="Pro residues" evidence="1">
    <location>
        <begin position="223"/>
        <end position="243"/>
    </location>
</feature>
<sequence>DMFNLHGLPSFDGNIDMNSMESIVPIATPNNFELYNSDLYDTMAHSMLSPYENYKNGLLNINNNNTNTGMRTASSVSSVNNDLLIEHHRHQEYPTIPPKITAAIPNLGLNLRTTPPVDTMPVNASEVGDEVIPNETTDTATMELMADKDDNVSIPPNNNEEMESPHISTAGRIFYDPNPQIIQRKGSNSVTYKQNIIVRFLQPPPIPNAGPLIIKEVSGPQQPPLPPLVIKQRPPPPKTPPPIIIREKPPPLPSTLSTKVITRHLPPEPAPPRAVIIERLPPLPPKPRDIIIERWLPYEIVNQKRKVIVERVRKTSKEYVQPKNVIITYEPVHAKIERHFQKQNVVREDPQSYASRFGEQLCDANSVVKQARAAGVLEDLDPPVSFLKSSTNSVATGTTDYETIMKKADEQEEDPLDENNTQQEHQEVVSTAIDVGQEDDVLVEENVTPFYMNSGKDLIVEDRDEAILRLFLGENLQQTFHRLGFDIPETMMNEHHF</sequence>
<organism evidence="2 3">
    <name type="scientific">Adineta ricciae</name>
    <name type="common">Rotifer</name>
    <dbReference type="NCBI Taxonomy" id="249248"/>
    <lineage>
        <taxon>Eukaryota</taxon>
        <taxon>Metazoa</taxon>
        <taxon>Spiralia</taxon>
        <taxon>Gnathifera</taxon>
        <taxon>Rotifera</taxon>
        <taxon>Eurotatoria</taxon>
        <taxon>Bdelloidea</taxon>
        <taxon>Adinetida</taxon>
        <taxon>Adinetidae</taxon>
        <taxon>Adineta</taxon>
    </lineage>
</organism>
<comment type="caution">
    <text evidence="2">The sequence shown here is derived from an EMBL/GenBank/DDBJ whole genome shotgun (WGS) entry which is preliminary data.</text>
</comment>
<feature type="region of interest" description="Disordered" evidence="1">
    <location>
        <begin position="223"/>
        <end position="249"/>
    </location>
</feature>
<name>A0A814L2E2_ADIRI</name>
<keyword evidence="3" id="KW-1185">Reference proteome</keyword>
<dbReference type="Proteomes" id="UP000663828">
    <property type="component" value="Unassembled WGS sequence"/>
</dbReference>